<dbReference type="EMBL" id="LCLJ01000006">
    <property type="protein sequence ID" value="KKU15629.1"/>
    <property type="molecule type" value="Genomic_DNA"/>
</dbReference>
<dbReference type="GO" id="GO:0003747">
    <property type="term" value="F:translation release factor activity"/>
    <property type="evidence" value="ECO:0007669"/>
    <property type="project" value="InterPro"/>
</dbReference>
<dbReference type="Gene3D" id="3.30.160.20">
    <property type="match status" value="1"/>
</dbReference>
<evidence type="ECO:0000313" key="4">
    <source>
        <dbReference type="Proteomes" id="UP000034727"/>
    </source>
</evidence>
<feature type="region of interest" description="Disordered" evidence="1">
    <location>
        <begin position="93"/>
        <end position="137"/>
    </location>
</feature>
<feature type="compositionally biased region" description="Basic and acidic residues" evidence="1">
    <location>
        <begin position="127"/>
        <end position="137"/>
    </location>
</feature>
<organism evidence="3 4">
    <name type="scientific">Candidatus Jorgensenbacteria bacterium GW2011_GWA2_45_9</name>
    <dbReference type="NCBI Taxonomy" id="1618663"/>
    <lineage>
        <taxon>Bacteria</taxon>
        <taxon>Candidatus Joergenseniibacteriota</taxon>
    </lineage>
</organism>
<dbReference type="GO" id="GO:0072344">
    <property type="term" value="P:rescue of stalled ribosome"/>
    <property type="evidence" value="ECO:0007669"/>
    <property type="project" value="TreeGrafter"/>
</dbReference>
<dbReference type="PANTHER" id="PTHR47814">
    <property type="entry name" value="PEPTIDYL-TRNA HYDROLASE ARFB"/>
    <property type="match status" value="1"/>
</dbReference>
<evidence type="ECO:0000256" key="1">
    <source>
        <dbReference type="SAM" id="MobiDB-lite"/>
    </source>
</evidence>
<protein>
    <submittedName>
        <fullName evidence="3">Class I peptide chain release factor</fullName>
    </submittedName>
</protein>
<gene>
    <name evidence="3" type="ORF">UX22_C0006G0037</name>
</gene>
<accession>A0A0G1N525</accession>
<feature type="compositionally biased region" description="Basic residues" evidence="1">
    <location>
        <begin position="108"/>
        <end position="126"/>
    </location>
</feature>
<dbReference type="Pfam" id="PF00472">
    <property type="entry name" value="RF-1"/>
    <property type="match status" value="1"/>
</dbReference>
<dbReference type="PANTHER" id="PTHR47814:SF1">
    <property type="entry name" value="PEPTIDYL-TRNA HYDROLASE ARFB"/>
    <property type="match status" value="1"/>
</dbReference>
<dbReference type="AlphaFoldDB" id="A0A0G1N525"/>
<sequence>MPIDEKYIRLKASRASGPGGQRVNRRSTKIQAWVNIGELPFSEEEKATIRRKLAGRINENDEFEVESEEERFQEQNRKTAVEKINRLIEDALYEDAPRIPTKPSKGAKEKRLRRKHLRYQKKKSRRDAKQTDVENAT</sequence>
<dbReference type="InterPro" id="IPR000352">
    <property type="entry name" value="Pep_chain_release_fac_I"/>
</dbReference>
<evidence type="ECO:0000313" key="3">
    <source>
        <dbReference type="EMBL" id="KKU15629.1"/>
    </source>
</evidence>
<proteinExistence type="predicted"/>
<name>A0A0G1N525_9BACT</name>
<dbReference type="Proteomes" id="UP000034727">
    <property type="component" value="Unassembled WGS sequence"/>
</dbReference>
<dbReference type="SUPFAM" id="SSF110916">
    <property type="entry name" value="Peptidyl-tRNA hydrolase domain-like"/>
    <property type="match status" value="1"/>
</dbReference>
<dbReference type="GO" id="GO:0043022">
    <property type="term" value="F:ribosome binding"/>
    <property type="evidence" value="ECO:0007669"/>
    <property type="project" value="TreeGrafter"/>
</dbReference>
<evidence type="ECO:0000259" key="2">
    <source>
        <dbReference type="Pfam" id="PF00472"/>
    </source>
</evidence>
<dbReference type="GO" id="GO:0004045">
    <property type="term" value="F:peptidyl-tRNA hydrolase activity"/>
    <property type="evidence" value="ECO:0007669"/>
    <property type="project" value="TreeGrafter"/>
</dbReference>
<feature type="region of interest" description="Disordered" evidence="1">
    <location>
        <begin position="1"/>
        <end position="24"/>
    </location>
</feature>
<comment type="caution">
    <text evidence="3">The sequence shown here is derived from an EMBL/GenBank/DDBJ whole genome shotgun (WGS) entry which is preliminary data.</text>
</comment>
<reference evidence="3 4" key="1">
    <citation type="journal article" date="2015" name="Nature">
        <title>rRNA introns, odd ribosomes, and small enigmatic genomes across a large radiation of phyla.</title>
        <authorList>
            <person name="Brown C.T."/>
            <person name="Hug L.A."/>
            <person name="Thomas B.C."/>
            <person name="Sharon I."/>
            <person name="Castelle C.J."/>
            <person name="Singh A."/>
            <person name="Wilkins M.J."/>
            <person name="Williams K.H."/>
            <person name="Banfield J.F."/>
        </authorList>
    </citation>
    <scope>NUCLEOTIDE SEQUENCE [LARGE SCALE GENOMIC DNA]</scope>
</reference>
<feature type="domain" description="Prokaryotic-type class I peptide chain release factors" evidence="2">
    <location>
        <begin position="3"/>
        <end position="126"/>
    </location>
</feature>